<feature type="region of interest" description="Disordered" evidence="11">
    <location>
        <begin position="1"/>
        <end position="23"/>
    </location>
</feature>
<dbReference type="PANTHER" id="PTHR10339:SF25">
    <property type="entry name" value="SECRETED EXOENZYME S"/>
    <property type="match status" value="1"/>
</dbReference>
<keyword evidence="10" id="KW-0521">NADP</keyword>
<dbReference type="PANTHER" id="PTHR10339">
    <property type="entry name" value="ADP-RIBOSYLTRANSFERASE"/>
    <property type="match status" value="1"/>
</dbReference>
<dbReference type="GO" id="GO:0005576">
    <property type="term" value="C:extracellular region"/>
    <property type="evidence" value="ECO:0007669"/>
    <property type="project" value="UniProtKB-SubCell"/>
</dbReference>
<dbReference type="InterPro" id="IPR000768">
    <property type="entry name" value="ART"/>
</dbReference>
<dbReference type="InterPro" id="IPR050999">
    <property type="entry name" value="ADP-ribosyltransferase_ARG"/>
</dbReference>
<keyword evidence="13" id="KW-1185">Reference proteome</keyword>
<evidence type="ECO:0000256" key="7">
    <source>
        <dbReference type="ARBA" id="ARBA00022695"/>
    </source>
</evidence>
<evidence type="ECO:0000256" key="1">
    <source>
        <dbReference type="ARBA" id="ARBA00004613"/>
    </source>
</evidence>
<keyword evidence="6 10" id="KW-0808">Transferase</keyword>
<proteinExistence type="inferred from homology"/>
<dbReference type="Pfam" id="PF01129">
    <property type="entry name" value="ART"/>
    <property type="match status" value="1"/>
</dbReference>
<evidence type="ECO:0000256" key="3">
    <source>
        <dbReference type="ARBA" id="ARBA00022525"/>
    </source>
</evidence>
<dbReference type="GO" id="GO:0016779">
    <property type="term" value="F:nucleotidyltransferase activity"/>
    <property type="evidence" value="ECO:0007669"/>
    <property type="project" value="UniProtKB-KW"/>
</dbReference>
<protein>
    <recommendedName>
        <fullName evidence="10">NAD(P)(+)--arginine ADP-ribosyltransferase</fullName>
        <ecNumber evidence="10">2.4.2.31</ecNumber>
    </recommendedName>
    <alternativeName>
        <fullName evidence="10">Mono(ADP-ribosyl)transferase</fullName>
    </alternativeName>
</protein>
<evidence type="ECO:0000256" key="11">
    <source>
        <dbReference type="SAM" id="MobiDB-lite"/>
    </source>
</evidence>
<dbReference type="PROSITE" id="PS51996">
    <property type="entry name" value="TR_MART"/>
    <property type="match status" value="1"/>
</dbReference>
<evidence type="ECO:0000256" key="9">
    <source>
        <dbReference type="ARBA" id="ARBA00047597"/>
    </source>
</evidence>
<comment type="similarity">
    <text evidence="2 10">Belongs to the Arg-specific ADP-ribosyltransferase family.</text>
</comment>
<dbReference type="Gene3D" id="3.90.176.10">
    <property type="entry name" value="Toxin ADP-ribosyltransferase, Chain A, domain 1"/>
    <property type="match status" value="1"/>
</dbReference>
<accession>A0AA38MJ84</accession>
<sequence length="367" mass="41451">MATARSQKPDGSQNTLAKIQRTPNGPRFFDSEDSFQKLDITKQTFASFPIYEHVKSLLSMKFSEIRTLLSAELKKNILYNTCWNEAKNKLGLNKPKVNVTHNQATNMLGFIKESKVNVKHNLPKESKVNVKHNLPEESKVNVKHNLPEESKVNVKRSLPDECQIAITAYTLDSEVGDTKLFTDFNTKCRDFMKNGTMSESDWKNFPYKSLYALLARSIHEISNNPDVKTTVYYRGMPDRLTALQEGDYLFSKQFLSCSVDESEAQRNLNFGRLSHQDKNKQHVGTLIKFEGSPLAACGVVDLSAFPDEKEILVFPWSTFKVKQVVLGEVSDDVVFESVGSFVKDLPYSGTYVGKGAKIENIIDEPTV</sequence>
<reference evidence="12" key="1">
    <citation type="journal article" date="2023" name="G3 (Bethesda)">
        <title>Whole genome assemblies of Zophobas morio and Tenebrio molitor.</title>
        <authorList>
            <person name="Kaur S."/>
            <person name="Stinson S.A."/>
            <person name="diCenzo G.C."/>
        </authorList>
    </citation>
    <scope>NUCLEOTIDE SEQUENCE</scope>
    <source>
        <strain evidence="12">QUZm001</strain>
    </source>
</reference>
<dbReference type="GO" id="GO:0106274">
    <property type="term" value="F:NAD+-protein-arginine ADP-ribosyltransferase activity"/>
    <property type="evidence" value="ECO:0007669"/>
    <property type="project" value="UniProtKB-EC"/>
</dbReference>
<comment type="catalytic activity">
    <reaction evidence="9 10">
        <text>L-arginyl-[protein] + NAD(+) = N(omega)-(ADP-D-ribosyl)-L-arginyl-[protein] + nicotinamide + H(+)</text>
        <dbReference type="Rhea" id="RHEA:19149"/>
        <dbReference type="Rhea" id="RHEA-COMP:10532"/>
        <dbReference type="Rhea" id="RHEA-COMP:15087"/>
        <dbReference type="ChEBI" id="CHEBI:15378"/>
        <dbReference type="ChEBI" id="CHEBI:17154"/>
        <dbReference type="ChEBI" id="CHEBI:29965"/>
        <dbReference type="ChEBI" id="CHEBI:57540"/>
        <dbReference type="ChEBI" id="CHEBI:142554"/>
        <dbReference type="EC" id="2.4.2.31"/>
    </reaction>
</comment>
<dbReference type="GO" id="GO:0090729">
    <property type="term" value="F:toxin activity"/>
    <property type="evidence" value="ECO:0007669"/>
    <property type="project" value="UniProtKB-KW"/>
</dbReference>
<evidence type="ECO:0000256" key="10">
    <source>
        <dbReference type="RuleBase" id="RU361228"/>
    </source>
</evidence>
<keyword evidence="5 10" id="KW-0328">Glycosyltransferase</keyword>
<keyword evidence="8" id="KW-0843">Virulence</keyword>
<keyword evidence="3" id="KW-0964">Secreted</keyword>
<keyword evidence="4" id="KW-0800">Toxin</keyword>
<evidence type="ECO:0000256" key="6">
    <source>
        <dbReference type="ARBA" id="ARBA00022679"/>
    </source>
</evidence>
<gene>
    <name evidence="12" type="ORF">Zmor_009974</name>
</gene>
<dbReference type="EC" id="2.4.2.31" evidence="10"/>
<comment type="caution">
    <text evidence="12">The sequence shown here is derived from an EMBL/GenBank/DDBJ whole genome shotgun (WGS) entry which is preliminary data.</text>
</comment>
<dbReference type="AlphaFoldDB" id="A0AA38MJ84"/>
<keyword evidence="10" id="KW-0520">NAD</keyword>
<evidence type="ECO:0000313" key="12">
    <source>
        <dbReference type="EMBL" id="KAJ3658221.1"/>
    </source>
</evidence>
<keyword evidence="7" id="KW-0548">Nucleotidyltransferase</keyword>
<comment type="subcellular location">
    <subcellularLocation>
        <location evidence="1">Secreted</location>
    </subcellularLocation>
</comment>
<dbReference type="EMBL" id="JALNTZ010000003">
    <property type="protein sequence ID" value="KAJ3658221.1"/>
    <property type="molecule type" value="Genomic_DNA"/>
</dbReference>
<organism evidence="12 13">
    <name type="scientific">Zophobas morio</name>
    <dbReference type="NCBI Taxonomy" id="2755281"/>
    <lineage>
        <taxon>Eukaryota</taxon>
        <taxon>Metazoa</taxon>
        <taxon>Ecdysozoa</taxon>
        <taxon>Arthropoda</taxon>
        <taxon>Hexapoda</taxon>
        <taxon>Insecta</taxon>
        <taxon>Pterygota</taxon>
        <taxon>Neoptera</taxon>
        <taxon>Endopterygota</taxon>
        <taxon>Coleoptera</taxon>
        <taxon>Polyphaga</taxon>
        <taxon>Cucujiformia</taxon>
        <taxon>Tenebrionidae</taxon>
        <taxon>Zophobas</taxon>
    </lineage>
</organism>
<evidence type="ECO:0000256" key="8">
    <source>
        <dbReference type="ARBA" id="ARBA00023026"/>
    </source>
</evidence>
<evidence type="ECO:0000313" key="13">
    <source>
        <dbReference type="Proteomes" id="UP001168821"/>
    </source>
</evidence>
<name>A0AA38MJ84_9CUCU</name>
<evidence type="ECO:0000256" key="4">
    <source>
        <dbReference type="ARBA" id="ARBA00022656"/>
    </source>
</evidence>
<evidence type="ECO:0000256" key="5">
    <source>
        <dbReference type="ARBA" id="ARBA00022676"/>
    </source>
</evidence>
<evidence type="ECO:0000256" key="2">
    <source>
        <dbReference type="ARBA" id="ARBA00009558"/>
    </source>
</evidence>
<dbReference type="Proteomes" id="UP001168821">
    <property type="component" value="Unassembled WGS sequence"/>
</dbReference>
<dbReference type="SUPFAM" id="SSF56399">
    <property type="entry name" value="ADP-ribosylation"/>
    <property type="match status" value="1"/>
</dbReference>
<dbReference type="GO" id="GO:0003950">
    <property type="term" value="F:NAD+ poly-ADP-ribosyltransferase activity"/>
    <property type="evidence" value="ECO:0007669"/>
    <property type="project" value="TreeGrafter"/>
</dbReference>